<evidence type="ECO:0000313" key="3">
    <source>
        <dbReference type="Proteomes" id="UP000807504"/>
    </source>
</evidence>
<protein>
    <submittedName>
        <fullName evidence="2">Uncharacterized protein</fullName>
    </submittedName>
</protein>
<evidence type="ECO:0000313" key="2">
    <source>
        <dbReference type="EMBL" id="KAF8767321.1"/>
    </source>
</evidence>
<evidence type="ECO:0000256" key="1">
    <source>
        <dbReference type="SAM" id="MobiDB-lite"/>
    </source>
</evidence>
<name>A0A8T0EA41_ARGBR</name>
<proteinExistence type="predicted"/>
<reference evidence="2" key="2">
    <citation type="submission" date="2020-06" db="EMBL/GenBank/DDBJ databases">
        <authorList>
            <person name="Sheffer M."/>
        </authorList>
    </citation>
    <scope>NUCLEOTIDE SEQUENCE</scope>
</reference>
<dbReference type="Proteomes" id="UP000807504">
    <property type="component" value="Unassembled WGS sequence"/>
</dbReference>
<accession>A0A8T0EA41</accession>
<dbReference type="EMBL" id="JABXBU010002230">
    <property type="protein sequence ID" value="KAF8767321.1"/>
    <property type="molecule type" value="Genomic_DNA"/>
</dbReference>
<comment type="caution">
    <text evidence="2">The sequence shown here is derived from an EMBL/GenBank/DDBJ whole genome shotgun (WGS) entry which is preliminary data.</text>
</comment>
<organism evidence="2 3">
    <name type="scientific">Argiope bruennichi</name>
    <name type="common">Wasp spider</name>
    <name type="synonym">Aranea bruennichi</name>
    <dbReference type="NCBI Taxonomy" id="94029"/>
    <lineage>
        <taxon>Eukaryota</taxon>
        <taxon>Metazoa</taxon>
        <taxon>Ecdysozoa</taxon>
        <taxon>Arthropoda</taxon>
        <taxon>Chelicerata</taxon>
        <taxon>Arachnida</taxon>
        <taxon>Araneae</taxon>
        <taxon>Araneomorphae</taxon>
        <taxon>Entelegynae</taxon>
        <taxon>Araneoidea</taxon>
        <taxon>Araneidae</taxon>
        <taxon>Argiope</taxon>
    </lineage>
</organism>
<feature type="region of interest" description="Disordered" evidence="1">
    <location>
        <begin position="1"/>
        <end position="31"/>
    </location>
</feature>
<keyword evidence="3" id="KW-1185">Reference proteome</keyword>
<reference evidence="2" key="1">
    <citation type="journal article" date="2020" name="bioRxiv">
        <title>Chromosome-level reference genome of the European wasp spider Argiope bruennichi: a resource for studies on range expansion and evolutionary adaptation.</title>
        <authorList>
            <person name="Sheffer M.M."/>
            <person name="Hoppe A."/>
            <person name="Krehenwinkel H."/>
            <person name="Uhl G."/>
            <person name="Kuss A.W."/>
            <person name="Jensen L."/>
            <person name="Jensen C."/>
            <person name="Gillespie R.G."/>
            <person name="Hoff K.J."/>
            <person name="Prost S."/>
        </authorList>
    </citation>
    <scope>NUCLEOTIDE SEQUENCE</scope>
</reference>
<gene>
    <name evidence="2" type="ORF">HNY73_020301</name>
</gene>
<dbReference type="AlphaFoldDB" id="A0A8T0EA41"/>
<sequence length="81" mass="9394">MASHLSARRATPSKSLLTPPKREESGRRSSITSARLLRCPLQREGSENRLQHVERQWSIPLCSQLFFAIQKLLTFHLLRRI</sequence>